<dbReference type="Pfam" id="PF01161">
    <property type="entry name" value="PBP"/>
    <property type="match status" value="1"/>
</dbReference>
<comment type="caution">
    <text evidence="3">The sequence shown here is derived from an EMBL/GenBank/DDBJ whole genome shotgun (WGS) entry which is preliminary data.</text>
</comment>
<keyword evidence="2" id="KW-0732">Signal</keyword>
<name>A0AAN6X538_9PEZI</name>
<sequence>MISKCLAFLMATTAVLARTPEGFEPASLTDLIVEYRGFAPRNGVVVARDVTIPQPRLATVARLNGTSYAVLMIDLDIPTDNPPATNTLLHWMQTGLAPATVPTQLNTTTGAIRAFLLENSTNTAPIVAYFGPNPPARIPLSHRYTQILVDTSNITTEGTEILRSAAATLRGFNAQEVLTEAELVDKVVAGNFYNVTNPGPATSPSATAGAGTVTPTGSGTAASGSATSDVVTAAGVERKPGTALVGGIVAVGAVMFAL</sequence>
<feature type="signal peptide" evidence="2">
    <location>
        <begin position="1"/>
        <end position="17"/>
    </location>
</feature>
<dbReference type="SUPFAM" id="SSF49777">
    <property type="entry name" value="PEBP-like"/>
    <property type="match status" value="1"/>
</dbReference>
<evidence type="ECO:0000313" key="3">
    <source>
        <dbReference type="EMBL" id="KAK4193070.1"/>
    </source>
</evidence>
<dbReference type="InterPro" id="IPR036610">
    <property type="entry name" value="PEBP-like_sf"/>
</dbReference>
<keyword evidence="4" id="KW-1185">Reference proteome</keyword>
<dbReference type="InterPro" id="IPR035810">
    <property type="entry name" value="PEBP_euk"/>
</dbReference>
<evidence type="ECO:0000313" key="4">
    <source>
        <dbReference type="Proteomes" id="UP001302126"/>
    </source>
</evidence>
<dbReference type="Proteomes" id="UP001302126">
    <property type="component" value="Unassembled WGS sequence"/>
</dbReference>
<dbReference type="AlphaFoldDB" id="A0AAN6X538"/>
<gene>
    <name evidence="3" type="ORF">QBC35DRAFT_547226</name>
</gene>
<dbReference type="EMBL" id="MU864352">
    <property type="protein sequence ID" value="KAK4193070.1"/>
    <property type="molecule type" value="Genomic_DNA"/>
</dbReference>
<feature type="region of interest" description="Disordered" evidence="1">
    <location>
        <begin position="198"/>
        <end position="226"/>
    </location>
</feature>
<proteinExistence type="predicted"/>
<dbReference type="Gene3D" id="3.90.280.10">
    <property type="entry name" value="PEBP-like"/>
    <property type="match status" value="1"/>
</dbReference>
<reference evidence="3" key="1">
    <citation type="journal article" date="2023" name="Mol. Phylogenet. Evol.">
        <title>Genome-scale phylogeny and comparative genomics of the fungal order Sordariales.</title>
        <authorList>
            <person name="Hensen N."/>
            <person name="Bonometti L."/>
            <person name="Westerberg I."/>
            <person name="Brannstrom I.O."/>
            <person name="Guillou S."/>
            <person name="Cros-Aarteil S."/>
            <person name="Calhoun S."/>
            <person name="Haridas S."/>
            <person name="Kuo A."/>
            <person name="Mondo S."/>
            <person name="Pangilinan J."/>
            <person name="Riley R."/>
            <person name="LaButti K."/>
            <person name="Andreopoulos B."/>
            <person name="Lipzen A."/>
            <person name="Chen C."/>
            <person name="Yan M."/>
            <person name="Daum C."/>
            <person name="Ng V."/>
            <person name="Clum A."/>
            <person name="Steindorff A."/>
            <person name="Ohm R.A."/>
            <person name="Martin F."/>
            <person name="Silar P."/>
            <person name="Natvig D.O."/>
            <person name="Lalanne C."/>
            <person name="Gautier V."/>
            <person name="Ament-Velasquez S.L."/>
            <person name="Kruys A."/>
            <person name="Hutchinson M.I."/>
            <person name="Powell A.J."/>
            <person name="Barry K."/>
            <person name="Miller A.N."/>
            <person name="Grigoriev I.V."/>
            <person name="Debuchy R."/>
            <person name="Gladieux P."/>
            <person name="Hiltunen Thoren M."/>
            <person name="Johannesson H."/>
        </authorList>
    </citation>
    <scope>NUCLEOTIDE SEQUENCE</scope>
    <source>
        <strain evidence="3">PSN309</strain>
    </source>
</reference>
<reference evidence="3" key="2">
    <citation type="submission" date="2023-05" db="EMBL/GenBank/DDBJ databases">
        <authorList>
            <consortium name="Lawrence Berkeley National Laboratory"/>
            <person name="Steindorff A."/>
            <person name="Hensen N."/>
            <person name="Bonometti L."/>
            <person name="Westerberg I."/>
            <person name="Brannstrom I.O."/>
            <person name="Guillou S."/>
            <person name="Cros-Aarteil S."/>
            <person name="Calhoun S."/>
            <person name="Haridas S."/>
            <person name="Kuo A."/>
            <person name="Mondo S."/>
            <person name="Pangilinan J."/>
            <person name="Riley R."/>
            <person name="Labutti K."/>
            <person name="Andreopoulos B."/>
            <person name="Lipzen A."/>
            <person name="Chen C."/>
            <person name="Yanf M."/>
            <person name="Daum C."/>
            <person name="Ng V."/>
            <person name="Clum A."/>
            <person name="Ohm R."/>
            <person name="Martin F."/>
            <person name="Silar P."/>
            <person name="Natvig D."/>
            <person name="Lalanne C."/>
            <person name="Gautier V."/>
            <person name="Ament-Velasquez S.L."/>
            <person name="Kruys A."/>
            <person name="Hutchinson M.I."/>
            <person name="Powell A.J."/>
            <person name="Barry K."/>
            <person name="Miller A.N."/>
            <person name="Grigoriev I.V."/>
            <person name="Debuchy R."/>
            <person name="Gladieux P."/>
            <person name="Thoren M.H."/>
            <person name="Johannesson H."/>
        </authorList>
    </citation>
    <scope>NUCLEOTIDE SEQUENCE</scope>
    <source>
        <strain evidence="3">PSN309</strain>
    </source>
</reference>
<evidence type="ECO:0000256" key="2">
    <source>
        <dbReference type="SAM" id="SignalP"/>
    </source>
</evidence>
<feature type="chain" id="PRO_5042981069" evidence="2">
    <location>
        <begin position="18"/>
        <end position="258"/>
    </location>
</feature>
<dbReference type="CDD" id="cd00866">
    <property type="entry name" value="PEBP_euk"/>
    <property type="match status" value="1"/>
</dbReference>
<dbReference type="InterPro" id="IPR008914">
    <property type="entry name" value="PEBP"/>
</dbReference>
<accession>A0AAN6X538</accession>
<protein>
    <submittedName>
        <fullName evidence="3">CEN-like protein 1</fullName>
    </submittedName>
</protein>
<evidence type="ECO:0000256" key="1">
    <source>
        <dbReference type="SAM" id="MobiDB-lite"/>
    </source>
</evidence>
<organism evidence="3 4">
    <name type="scientific">Podospora australis</name>
    <dbReference type="NCBI Taxonomy" id="1536484"/>
    <lineage>
        <taxon>Eukaryota</taxon>
        <taxon>Fungi</taxon>
        <taxon>Dikarya</taxon>
        <taxon>Ascomycota</taxon>
        <taxon>Pezizomycotina</taxon>
        <taxon>Sordariomycetes</taxon>
        <taxon>Sordariomycetidae</taxon>
        <taxon>Sordariales</taxon>
        <taxon>Podosporaceae</taxon>
        <taxon>Podospora</taxon>
    </lineage>
</organism>